<evidence type="ECO:0000313" key="2">
    <source>
        <dbReference type="Proteomes" id="UP001386955"/>
    </source>
</evidence>
<comment type="caution">
    <text evidence="1">The sequence shown here is derived from an EMBL/GenBank/DDBJ whole genome shotgun (WGS) entry which is preliminary data.</text>
</comment>
<proteinExistence type="predicted"/>
<reference evidence="1 2" key="1">
    <citation type="submission" date="2024-01" db="EMBL/GenBank/DDBJ databases">
        <title>The genomes of 5 underutilized Papilionoideae crops provide insights into root nodulation and disease resistanc.</title>
        <authorList>
            <person name="Jiang F."/>
        </authorList>
    </citation>
    <scope>NUCLEOTIDE SEQUENCE [LARGE SCALE GENOMIC DNA]</scope>
    <source>
        <strain evidence="1">DUOXIRENSHENG_FW03</strain>
        <tissue evidence="1">Leaves</tissue>
    </source>
</reference>
<keyword evidence="2" id="KW-1185">Reference proteome</keyword>
<dbReference type="EMBL" id="JAYMYS010000004">
    <property type="protein sequence ID" value="KAK7394611.1"/>
    <property type="molecule type" value="Genomic_DNA"/>
</dbReference>
<evidence type="ECO:0000313" key="1">
    <source>
        <dbReference type="EMBL" id="KAK7394611.1"/>
    </source>
</evidence>
<organism evidence="1 2">
    <name type="scientific">Psophocarpus tetragonolobus</name>
    <name type="common">Winged bean</name>
    <name type="synonym">Dolichos tetragonolobus</name>
    <dbReference type="NCBI Taxonomy" id="3891"/>
    <lineage>
        <taxon>Eukaryota</taxon>
        <taxon>Viridiplantae</taxon>
        <taxon>Streptophyta</taxon>
        <taxon>Embryophyta</taxon>
        <taxon>Tracheophyta</taxon>
        <taxon>Spermatophyta</taxon>
        <taxon>Magnoliopsida</taxon>
        <taxon>eudicotyledons</taxon>
        <taxon>Gunneridae</taxon>
        <taxon>Pentapetalae</taxon>
        <taxon>rosids</taxon>
        <taxon>fabids</taxon>
        <taxon>Fabales</taxon>
        <taxon>Fabaceae</taxon>
        <taxon>Papilionoideae</taxon>
        <taxon>50 kb inversion clade</taxon>
        <taxon>NPAAA clade</taxon>
        <taxon>indigoferoid/millettioid clade</taxon>
        <taxon>Phaseoleae</taxon>
        <taxon>Psophocarpus</taxon>
    </lineage>
</organism>
<gene>
    <name evidence="1" type="ORF">VNO78_15143</name>
</gene>
<protein>
    <submittedName>
        <fullName evidence="1">Uncharacterized protein</fullName>
    </submittedName>
</protein>
<sequence>MQEAKLENLAKFNVEKGKVTAGVSRKRKHTETTKVAQDVATVTEVVLATSVGQTLVAEEVVVFNKVASLDLAIVATLYNLCGRGDILSDFHCLGMFSLTATPTPIFPFSMLNLTFKVLQFCFLVKVANDKKLVTRTQIKKLQSAVLMVDSNSKRLLLMSVFD</sequence>
<name>A0AAN9SET1_PSOTE</name>
<dbReference type="Proteomes" id="UP001386955">
    <property type="component" value="Unassembled WGS sequence"/>
</dbReference>
<accession>A0AAN9SET1</accession>
<dbReference type="AlphaFoldDB" id="A0AAN9SET1"/>